<accession>A0A806KQV7</accession>
<sequence>MPGAFCKSSKFALPDEEREKCAVRSGFAKGVRLGKVDQ</sequence>
<dbReference type="EMBL" id="JQ844229">
    <property type="protein sequence ID" value="AGS53299.1"/>
    <property type="molecule type" value="Genomic_DNA"/>
</dbReference>
<name>A0A806KQV7_9BACT</name>
<protein>
    <submittedName>
        <fullName evidence="1">Uncharacterized protein</fullName>
    </submittedName>
</protein>
<evidence type="ECO:0000313" key="1">
    <source>
        <dbReference type="EMBL" id="AGS53299.1"/>
    </source>
</evidence>
<organism evidence="1">
    <name type="scientific">uncultured bacterium contig00013</name>
    <dbReference type="NCBI Taxonomy" id="1181504"/>
    <lineage>
        <taxon>Bacteria</taxon>
        <taxon>environmental samples</taxon>
    </lineage>
</organism>
<reference evidence="1" key="1">
    <citation type="submission" date="2012-03" db="EMBL/GenBank/DDBJ databases">
        <title>Functional metagenomics reveals considerable lignocellulase gene clusters in the gut microbiome of a wood-feeding higher termite.</title>
        <authorList>
            <person name="Liu N."/>
        </authorList>
    </citation>
    <scope>NUCLEOTIDE SEQUENCE</scope>
</reference>
<dbReference type="AlphaFoldDB" id="A0A806KQV7"/>
<proteinExistence type="predicted"/>